<organism evidence="4 5">
    <name type="scientific">Thlaspi arvense</name>
    <name type="common">Field penny-cress</name>
    <dbReference type="NCBI Taxonomy" id="13288"/>
    <lineage>
        <taxon>Eukaryota</taxon>
        <taxon>Viridiplantae</taxon>
        <taxon>Streptophyta</taxon>
        <taxon>Embryophyta</taxon>
        <taxon>Tracheophyta</taxon>
        <taxon>Spermatophyta</taxon>
        <taxon>Magnoliopsida</taxon>
        <taxon>eudicotyledons</taxon>
        <taxon>Gunneridae</taxon>
        <taxon>Pentapetalae</taxon>
        <taxon>rosids</taxon>
        <taxon>malvids</taxon>
        <taxon>Brassicales</taxon>
        <taxon>Brassicaceae</taxon>
        <taxon>Thlaspideae</taxon>
        <taxon>Thlaspi</taxon>
    </lineage>
</organism>
<dbReference type="AlphaFoldDB" id="A0AAU9RW18"/>
<dbReference type="Gene3D" id="1.25.70.10">
    <property type="entry name" value="Transcription termination factor 3, mitochondrial"/>
    <property type="match status" value="1"/>
</dbReference>
<comment type="similarity">
    <text evidence="1">Belongs to the mTERF family.</text>
</comment>
<gene>
    <name evidence="4" type="ORF">TAV2_LOCUS8040</name>
</gene>
<evidence type="ECO:0000256" key="1">
    <source>
        <dbReference type="ARBA" id="ARBA00007692"/>
    </source>
</evidence>
<keyword evidence="2" id="KW-0805">Transcription regulation</keyword>
<reference evidence="4 5" key="1">
    <citation type="submission" date="2022-03" db="EMBL/GenBank/DDBJ databases">
        <authorList>
            <person name="Nunn A."/>
            <person name="Chopra R."/>
            <person name="Nunn A."/>
            <person name="Contreras Garrido A."/>
        </authorList>
    </citation>
    <scope>NUCLEOTIDE SEQUENCE [LARGE SCALE GENOMIC DNA]</scope>
</reference>
<accession>A0AAU9RW18</accession>
<dbReference type="InterPro" id="IPR038538">
    <property type="entry name" value="MTERF_sf"/>
</dbReference>
<dbReference type="PANTHER" id="PTHR13068:SF133">
    <property type="entry name" value="MITOCHONDRIAL TRANSCRIPTION TERMINATION FACTOR FAMILY PROTEIN"/>
    <property type="match status" value="1"/>
</dbReference>
<dbReference type="PANTHER" id="PTHR13068">
    <property type="entry name" value="CGI-12 PROTEIN-RELATED"/>
    <property type="match status" value="1"/>
</dbReference>
<dbReference type="GO" id="GO:0003676">
    <property type="term" value="F:nucleic acid binding"/>
    <property type="evidence" value="ECO:0007669"/>
    <property type="project" value="InterPro"/>
</dbReference>
<dbReference type="Pfam" id="PF02536">
    <property type="entry name" value="mTERF"/>
    <property type="match status" value="1"/>
</dbReference>
<proteinExistence type="inferred from homology"/>
<keyword evidence="3" id="KW-0809">Transit peptide</keyword>
<keyword evidence="5" id="KW-1185">Reference proteome</keyword>
<sequence>MHSLILHGRRSLELQKWRNFRVSAKLLQIASSYSNSFSSVSSVHVNLQDDRKGKTFTVSYLVDSLGFTRKLAESISRKVISEGKGNPDSVLSLLKSYKFTESQISSIVVEMGFDPNSSKFIEALYAVYQLSDKTIEEKVNVYQSLGFTVGDVWEIFKKYPTILVISEKKILNSMETFLGLGFTRDEFATMVKCFPQCVAHSAELVKMKIEFVVDQMNWPVKSVALFPQVLGYSMEKRIVPRCNVIKALMNKRLLKSELPGISYVLAITDQVFLGRYVKKHHDKELVAELMAIFFTRDRVS</sequence>
<dbReference type="GO" id="GO:0005737">
    <property type="term" value="C:cytoplasm"/>
    <property type="evidence" value="ECO:0007669"/>
    <property type="project" value="UniProtKB-ARBA"/>
</dbReference>
<keyword evidence="2" id="KW-0806">Transcription termination</keyword>
<name>A0AAU9RW18_THLAR</name>
<dbReference type="InterPro" id="IPR003690">
    <property type="entry name" value="MTERF"/>
</dbReference>
<dbReference type="Proteomes" id="UP000836841">
    <property type="component" value="Chromosome 2"/>
</dbReference>
<evidence type="ECO:0000256" key="3">
    <source>
        <dbReference type="ARBA" id="ARBA00022946"/>
    </source>
</evidence>
<evidence type="ECO:0000313" key="5">
    <source>
        <dbReference type="Proteomes" id="UP000836841"/>
    </source>
</evidence>
<dbReference type="GO" id="GO:0006353">
    <property type="term" value="P:DNA-templated transcription termination"/>
    <property type="evidence" value="ECO:0007669"/>
    <property type="project" value="UniProtKB-KW"/>
</dbReference>
<protein>
    <submittedName>
        <fullName evidence="4">Uncharacterized protein</fullName>
    </submittedName>
</protein>
<evidence type="ECO:0000256" key="2">
    <source>
        <dbReference type="ARBA" id="ARBA00022472"/>
    </source>
</evidence>
<dbReference type="EMBL" id="OU466858">
    <property type="protein sequence ID" value="CAH2047957.1"/>
    <property type="molecule type" value="Genomic_DNA"/>
</dbReference>
<keyword evidence="2" id="KW-0804">Transcription</keyword>
<evidence type="ECO:0000313" key="4">
    <source>
        <dbReference type="EMBL" id="CAH2047957.1"/>
    </source>
</evidence>
<dbReference type="SMART" id="SM00733">
    <property type="entry name" value="Mterf"/>
    <property type="match status" value="4"/>
</dbReference>